<dbReference type="EMBL" id="LOPW02000004">
    <property type="protein sequence ID" value="POG57047.1"/>
    <property type="molecule type" value="Genomic_DNA"/>
</dbReference>
<keyword evidence="3" id="KW-1185">Reference proteome</keyword>
<comment type="caution">
    <text evidence="2">The sequence shown here is derived from an EMBL/GenBank/DDBJ whole genome shotgun (WGS) entry which is preliminary data.</text>
</comment>
<feature type="compositionally biased region" description="Basic residues" evidence="1">
    <location>
        <begin position="120"/>
        <end position="129"/>
    </location>
</feature>
<name>A0A2P4NV77_9EURY</name>
<dbReference type="OrthoDB" id="293787at2157"/>
<sequence length="166" mass="17269">MSLSSMPTGTVSRDGAGSRTYPPDGTEGGSSAATSPAASSASSASSPTSTSSPTSPSASAPPRSRPSSPAHPRGRDALQRENEALRRANARLNARLDSADADRQEIIDRYERLLAENRGRGRKQAHGRSGRGNESRRSGTESNAADAVRTAVGRVVDRVASALGRR</sequence>
<reference evidence="2" key="1">
    <citation type="submission" date="2017-08" db="EMBL/GenBank/DDBJ databases">
        <title>Haloferax marisrubri sp. nov., isolated from the Discovery deep brine-seawater interface in the Red Sea.</title>
        <authorList>
            <person name="Zhang G."/>
            <person name="Stingl U."/>
        </authorList>
    </citation>
    <scope>NUCLEOTIDE SEQUENCE [LARGE SCALE GENOMIC DNA]</scope>
    <source>
        <strain evidence="2">SB3</strain>
    </source>
</reference>
<feature type="compositionally biased region" description="Polar residues" evidence="1">
    <location>
        <begin position="1"/>
        <end position="11"/>
    </location>
</feature>
<protein>
    <submittedName>
        <fullName evidence="2">Uncharacterized protein</fullName>
    </submittedName>
</protein>
<organism evidence="2 3">
    <name type="scientific">Haloferax marisrubri</name>
    <dbReference type="NCBI Taxonomy" id="1544719"/>
    <lineage>
        <taxon>Archaea</taxon>
        <taxon>Methanobacteriati</taxon>
        <taxon>Methanobacteriota</taxon>
        <taxon>Stenosarchaea group</taxon>
        <taxon>Halobacteria</taxon>
        <taxon>Halobacteriales</taxon>
        <taxon>Haloferacaceae</taxon>
        <taxon>Haloferax</taxon>
    </lineage>
</organism>
<feature type="region of interest" description="Disordered" evidence="1">
    <location>
        <begin position="114"/>
        <end position="149"/>
    </location>
</feature>
<dbReference type="Proteomes" id="UP000053621">
    <property type="component" value="Unassembled WGS sequence"/>
</dbReference>
<evidence type="ECO:0000313" key="3">
    <source>
        <dbReference type="Proteomes" id="UP000053621"/>
    </source>
</evidence>
<feature type="compositionally biased region" description="Low complexity" evidence="1">
    <location>
        <begin position="30"/>
        <end position="70"/>
    </location>
</feature>
<feature type="compositionally biased region" description="Basic and acidic residues" evidence="1">
    <location>
        <begin position="73"/>
        <end position="86"/>
    </location>
</feature>
<accession>A0A2P4NV77</accession>
<proteinExistence type="predicted"/>
<evidence type="ECO:0000313" key="2">
    <source>
        <dbReference type="EMBL" id="POG57047.1"/>
    </source>
</evidence>
<feature type="region of interest" description="Disordered" evidence="1">
    <location>
        <begin position="1"/>
        <end position="86"/>
    </location>
</feature>
<gene>
    <name evidence="2" type="ORF">AUR65_004250</name>
</gene>
<evidence type="ECO:0000256" key="1">
    <source>
        <dbReference type="SAM" id="MobiDB-lite"/>
    </source>
</evidence>
<dbReference type="RefSeq" id="WP_058568859.1">
    <property type="nucleotide sequence ID" value="NZ_LOPW02000004.1"/>
</dbReference>
<dbReference type="AlphaFoldDB" id="A0A2P4NV77"/>